<dbReference type="RefSeq" id="XP_009846628.1">
    <property type="nucleotide sequence ID" value="XM_009848326.1"/>
</dbReference>
<proteinExistence type="predicted"/>
<organism evidence="1">
    <name type="scientific">Aphanomyces astaci</name>
    <name type="common">Crayfish plague agent</name>
    <dbReference type="NCBI Taxonomy" id="112090"/>
    <lineage>
        <taxon>Eukaryota</taxon>
        <taxon>Sar</taxon>
        <taxon>Stramenopiles</taxon>
        <taxon>Oomycota</taxon>
        <taxon>Saprolegniomycetes</taxon>
        <taxon>Saprolegniales</taxon>
        <taxon>Verrucalvaceae</taxon>
        <taxon>Aphanomyces</taxon>
    </lineage>
</organism>
<dbReference type="GeneID" id="20821178"/>
<sequence>MAASFSGITKVQMRKFMDQYEAYAREVNIANAKRPVGAHIQRTPLSACIDPLSVERIAYWEIGKASDELTEEDWKVFFLGAKHYDALDMSKLVAAMAKLKMDTTVQSAESRVSKLV</sequence>
<name>W4F8S9_APHAT</name>
<dbReference type="OrthoDB" id="122031at2759"/>
<reference evidence="1" key="1">
    <citation type="submission" date="2013-12" db="EMBL/GenBank/DDBJ databases">
        <title>The Genome Sequence of Aphanomyces astaci APO3.</title>
        <authorList>
            <consortium name="The Broad Institute Genomics Platform"/>
            <person name="Russ C."/>
            <person name="Tyler B."/>
            <person name="van West P."/>
            <person name="Dieguez-Uribeondo J."/>
            <person name="Young S.K."/>
            <person name="Zeng Q."/>
            <person name="Gargeya S."/>
            <person name="Fitzgerald M."/>
            <person name="Abouelleil A."/>
            <person name="Alvarado L."/>
            <person name="Chapman S.B."/>
            <person name="Gainer-Dewar J."/>
            <person name="Goldberg J."/>
            <person name="Griggs A."/>
            <person name="Gujja S."/>
            <person name="Hansen M."/>
            <person name="Howarth C."/>
            <person name="Imamovic A."/>
            <person name="Ireland A."/>
            <person name="Larimer J."/>
            <person name="McCowan C."/>
            <person name="Murphy C."/>
            <person name="Pearson M."/>
            <person name="Poon T.W."/>
            <person name="Priest M."/>
            <person name="Roberts A."/>
            <person name="Saif S."/>
            <person name="Shea T."/>
            <person name="Sykes S."/>
            <person name="Wortman J."/>
            <person name="Nusbaum C."/>
            <person name="Birren B."/>
        </authorList>
    </citation>
    <scope>NUCLEOTIDE SEQUENCE [LARGE SCALE GENOMIC DNA]</scope>
    <source>
        <strain evidence="1">APO3</strain>
    </source>
</reference>
<accession>W4F8S9</accession>
<protein>
    <submittedName>
        <fullName evidence="1">Uncharacterized protein</fullName>
    </submittedName>
</protein>
<dbReference type="EMBL" id="KI913503">
    <property type="protein sequence ID" value="ETV63890.1"/>
    <property type="molecule type" value="Genomic_DNA"/>
</dbReference>
<evidence type="ECO:0000313" key="1">
    <source>
        <dbReference type="EMBL" id="ETV63890.1"/>
    </source>
</evidence>
<dbReference type="VEuPathDB" id="FungiDB:H257_19182"/>
<gene>
    <name evidence="1" type="ORF">H257_19182</name>
</gene>
<dbReference type="AlphaFoldDB" id="W4F8S9"/>